<keyword evidence="4 9" id="KW-0812">Transmembrane</keyword>
<comment type="subcellular location">
    <subcellularLocation>
        <location evidence="1">Membrane</location>
        <topology evidence="1">Single-pass type I membrane protein</topology>
    </subcellularLocation>
</comment>
<dbReference type="PANTHER" id="PTHR14132:SF15">
    <property type="entry name" value="FXYD DOMAIN-CONTAINING ION TRANSPORT REGULATOR 6-RELATED"/>
    <property type="match status" value="1"/>
</dbReference>
<keyword evidence="3 9" id="KW-0813">Transport</keyword>
<name>A0AAV6PR01_SOLSE</name>
<accession>A0AAV6PR01</accession>
<organism evidence="11 12">
    <name type="scientific">Solea senegalensis</name>
    <name type="common">Senegalese sole</name>
    <dbReference type="NCBI Taxonomy" id="28829"/>
    <lineage>
        <taxon>Eukaryota</taxon>
        <taxon>Metazoa</taxon>
        <taxon>Chordata</taxon>
        <taxon>Craniata</taxon>
        <taxon>Vertebrata</taxon>
        <taxon>Euteleostomi</taxon>
        <taxon>Actinopterygii</taxon>
        <taxon>Neopterygii</taxon>
        <taxon>Teleostei</taxon>
        <taxon>Neoteleostei</taxon>
        <taxon>Acanthomorphata</taxon>
        <taxon>Carangaria</taxon>
        <taxon>Pleuronectiformes</taxon>
        <taxon>Pleuronectoidei</taxon>
        <taxon>Soleidae</taxon>
        <taxon>Solea</taxon>
    </lineage>
</organism>
<evidence type="ECO:0000256" key="3">
    <source>
        <dbReference type="ARBA" id="ARBA00022448"/>
    </source>
</evidence>
<protein>
    <recommendedName>
        <fullName evidence="9">FXYD domain-containing ion transport regulator</fullName>
    </recommendedName>
</protein>
<dbReference type="Pfam" id="PF02038">
    <property type="entry name" value="ATP1G1_PLM_MAT8"/>
    <property type="match status" value="1"/>
</dbReference>
<comment type="caution">
    <text evidence="9">Lacks conserved residue(s) required for the propagation of feature annotation.</text>
</comment>
<feature type="transmembrane region" description="Helical" evidence="9">
    <location>
        <begin position="74"/>
        <end position="97"/>
    </location>
</feature>
<dbReference type="PANTHER" id="PTHR14132">
    <property type="entry name" value="SODIUM/POTASSIUM-TRANSPORTING ATPASE SUBUNIT GAMMA"/>
    <property type="match status" value="1"/>
</dbReference>
<feature type="compositionally biased region" description="Polar residues" evidence="10">
    <location>
        <begin position="131"/>
        <end position="143"/>
    </location>
</feature>
<evidence type="ECO:0000313" key="12">
    <source>
        <dbReference type="Proteomes" id="UP000693946"/>
    </source>
</evidence>
<dbReference type="InterPro" id="IPR000272">
    <property type="entry name" value="Ion-transport_regulator_FXYD"/>
</dbReference>
<feature type="region of interest" description="Disordered" evidence="10">
    <location>
        <begin position="111"/>
        <end position="143"/>
    </location>
</feature>
<evidence type="ECO:0000256" key="8">
    <source>
        <dbReference type="ARBA" id="ARBA00023136"/>
    </source>
</evidence>
<dbReference type="GO" id="GO:0016020">
    <property type="term" value="C:membrane"/>
    <property type="evidence" value="ECO:0007669"/>
    <property type="project" value="UniProtKB-SubCell"/>
</dbReference>
<keyword evidence="5" id="KW-0732">Signal</keyword>
<evidence type="ECO:0000256" key="9">
    <source>
        <dbReference type="RuleBase" id="RU364131"/>
    </source>
</evidence>
<dbReference type="GO" id="GO:0017080">
    <property type="term" value="F:sodium channel regulator activity"/>
    <property type="evidence" value="ECO:0007669"/>
    <property type="project" value="TreeGrafter"/>
</dbReference>
<dbReference type="PROSITE" id="PS01310">
    <property type="entry name" value="FXYD"/>
    <property type="match status" value="1"/>
</dbReference>
<gene>
    <name evidence="11" type="ORF">JOB18_008519</name>
</gene>
<dbReference type="AlphaFoldDB" id="A0AAV6PR01"/>
<keyword evidence="7 9" id="KW-0406">Ion transport</keyword>
<sequence length="143" mass="15494">MDAHIVSIQTSAENAKFGSVGGKESHWKRKDAGTMDLVLLVAFISWFSPALASAADHDRDYDSAFHYDYESLRIGGLVFAVVLFILGIVLIVTTSLAKCVKLVESSKAGNVPVTSRGNPKQNMEFKGPSGHKQQQTVNIRVTG</sequence>
<keyword evidence="6 9" id="KW-1133">Transmembrane helix</keyword>
<evidence type="ECO:0000313" key="11">
    <source>
        <dbReference type="EMBL" id="KAG7474426.1"/>
    </source>
</evidence>
<comment type="similarity">
    <text evidence="2 9">Belongs to the FXYD family.</text>
</comment>
<dbReference type="GO" id="GO:0006811">
    <property type="term" value="P:monoatomic ion transport"/>
    <property type="evidence" value="ECO:0007669"/>
    <property type="project" value="UniProtKB-KW"/>
</dbReference>
<dbReference type="InterPro" id="IPR047297">
    <property type="entry name" value="FXYD_motif"/>
</dbReference>
<dbReference type="Proteomes" id="UP000693946">
    <property type="component" value="Linkage Group LG9"/>
</dbReference>
<evidence type="ECO:0000256" key="4">
    <source>
        <dbReference type="ARBA" id="ARBA00022692"/>
    </source>
</evidence>
<feature type="transmembrane region" description="Helical" evidence="9">
    <location>
        <begin position="37"/>
        <end position="54"/>
    </location>
</feature>
<dbReference type="EMBL" id="JAGKHQ010000021">
    <property type="protein sequence ID" value="KAG7474426.1"/>
    <property type="molecule type" value="Genomic_DNA"/>
</dbReference>
<keyword evidence="12" id="KW-1185">Reference proteome</keyword>
<dbReference type="GO" id="GO:0043269">
    <property type="term" value="P:regulation of monoatomic ion transport"/>
    <property type="evidence" value="ECO:0007669"/>
    <property type="project" value="InterPro"/>
</dbReference>
<evidence type="ECO:0000256" key="2">
    <source>
        <dbReference type="ARBA" id="ARBA00005948"/>
    </source>
</evidence>
<comment type="caution">
    <text evidence="11">The sequence shown here is derived from an EMBL/GenBank/DDBJ whole genome shotgun (WGS) entry which is preliminary data.</text>
</comment>
<evidence type="ECO:0000256" key="1">
    <source>
        <dbReference type="ARBA" id="ARBA00004479"/>
    </source>
</evidence>
<evidence type="ECO:0000256" key="7">
    <source>
        <dbReference type="ARBA" id="ARBA00023065"/>
    </source>
</evidence>
<evidence type="ECO:0000256" key="10">
    <source>
        <dbReference type="SAM" id="MobiDB-lite"/>
    </source>
</evidence>
<dbReference type="CDD" id="cd20324">
    <property type="entry name" value="FXYD6"/>
    <property type="match status" value="1"/>
</dbReference>
<reference evidence="11 12" key="1">
    <citation type="journal article" date="2021" name="Sci. Rep.">
        <title>Chromosome anchoring in Senegalese sole (Solea senegalensis) reveals sex-associated markers and genome rearrangements in flatfish.</title>
        <authorList>
            <person name="Guerrero-Cozar I."/>
            <person name="Gomez-Garrido J."/>
            <person name="Berbel C."/>
            <person name="Martinez-Blanch J.F."/>
            <person name="Alioto T."/>
            <person name="Claros M.G."/>
            <person name="Gagnaire P.A."/>
            <person name="Manchado M."/>
        </authorList>
    </citation>
    <scope>NUCLEOTIDE SEQUENCE [LARGE SCALE GENOMIC DNA]</scope>
    <source>
        <strain evidence="11">Sse05_10M</strain>
    </source>
</reference>
<proteinExistence type="inferred from homology"/>
<evidence type="ECO:0000256" key="5">
    <source>
        <dbReference type="ARBA" id="ARBA00022729"/>
    </source>
</evidence>
<keyword evidence="8 9" id="KW-0472">Membrane</keyword>
<feature type="compositionally biased region" description="Polar residues" evidence="10">
    <location>
        <begin position="112"/>
        <end position="121"/>
    </location>
</feature>
<evidence type="ECO:0000256" key="6">
    <source>
        <dbReference type="ARBA" id="ARBA00022989"/>
    </source>
</evidence>